<dbReference type="EMBL" id="JAAGNC010000222">
    <property type="protein sequence ID" value="NEC62920.1"/>
    <property type="molecule type" value="Genomic_DNA"/>
</dbReference>
<keyword evidence="2" id="KW-0489">Methyltransferase</keyword>
<proteinExistence type="predicted"/>
<keyword evidence="3" id="KW-1185">Reference proteome</keyword>
<dbReference type="Pfam" id="PF08241">
    <property type="entry name" value="Methyltransf_11"/>
    <property type="match status" value="1"/>
</dbReference>
<dbReference type="PANTHER" id="PTHR43591">
    <property type="entry name" value="METHYLTRANSFERASE"/>
    <property type="match status" value="1"/>
</dbReference>
<dbReference type="RefSeq" id="WP_067583462.1">
    <property type="nucleotide sequence ID" value="NZ_JAAGNC010000222.1"/>
</dbReference>
<accession>A0ABX0CDA2</accession>
<sequence length="266" mass="28218">MAENKPGTAAPGGKHWNANARDWAEIQERTARPAWLAVLNELTPSPGRQLLDLGCGAGGFARLAAGRGIRVSGLDTSAALVAIARTRTSAGTFRIGDMEQIPFPDDEFSAVTAFNSLHFARDPAKVIAEAIRVTRPGGHIAIAAWDPLTDCDALAYLLDLGGLMPATPRRAQPSPDLTDPASVRRLLSHAGLTLSPDRTVECPWEYPDQETALRGLLSTGPAAAAIGHAGLARATETITESISPYRRPDGSYLLRNTCFTITATVT</sequence>
<dbReference type="Proteomes" id="UP000470404">
    <property type="component" value="Unassembled WGS sequence"/>
</dbReference>
<dbReference type="CDD" id="cd02440">
    <property type="entry name" value="AdoMet_MTases"/>
    <property type="match status" value="1"/>
</dbReference>
<protein>
    <submittedName>
        <fullName evidence="2">Class I SAM-dependent methyltransferase</fullName>
    </submittedName>
</protein>
<organism evidence="2 3">
    <name type="scientific">Amycolatopsis rubida</name>
    <dbReference type="NCBI Taxonomy" id="112413"/>
    <lineage>
        <taxon>Bacteria</taxon>
        <taxon>Bacillati</taxon>
        <taxon>Actinomycetota</taxon>
        <taxon>Actinomycetes</taxon>
        <taxon>Pseudonocardiales</taxon>
        <taxon>Pseudonocardiaceae</taxon>
        <taxon>Amycolatopsis</taxon>
    </lineage>
</organism>
<feature type="domain" description="Methyltransferase type 11" evidence="1">
    <location>
        <begin position="51"/>
        <end position="142"/>
    </location>
</feature>
<reference evidence="2 3" key="1">
    <citation type="submission" date="2020-01" db="EMBL/GenBank/DDBJ databases">
        <title>Insect and environment-associated Actinomycetes.</title>
        <authorList>
            <person name="Currrie C."/>
            <person name="Chevrette M."/>
            <person name="Carlson C."/>
            <person name="Stubbendieck R."/>
            <person name="Wendt-Pienkowski E."/>
        </authorList>
    </citation>
    <scope>NUCLEOTIDE SEQUENCE [LARGE SCALE GENOMIC DNA]</scope>
    <source>
        <strain evidence="2 3">SID8386</strain>
    </source>
</reference>
<dbReference type="InterPro" id="IPR013216">
    <property type="entry name" value="Methyltransf_11"/>
</dbReference>
<dbReference type="GO" id="GO:0032259">
    <property type="term" value="P:methylation"/>
    <property type="evidence" value="ECO:0007669"/>
    <property type="project" value="UniProtKB-KW"/>
</dbReference>
<gene>
    <name evidence="2" type="ORF">G3I59_46860</name>
</gene>
<evidence type="ECO:0000259" key="1">
    <source>
        <dbReference type="Pfam" id="PF08241"/>
    </source>
</evidence>
<dbReference type="SUPFAM" id="SSF53335">
    <property type="entry name" value="S-adenosyl-L-methionine-dependent methyltransferases"/>
    <property type="match status" value="1"/>
</dbReference>
<evidence type="ECO:0000313" key="3">
    <source>
        <dbReference type="Proteomes" id="UP000470404"/>
    </source>
</evidence>
<dbReference type="GO" id="GO:0008168">
    <property type="term" value="F:methyltransferase activity"/>
    <property type="evidence" value="ECO:0007669"/>
    <property type="project" value="UniProtKB-KW"/>
</dbReference>
<evidence type="ECO:0000313" key="2">
    <source>
        <dbReference type="EMBL" id="NEC62920.1"/>
    </source>
</evidence>
<comment type="caution">
    <text evidence="2">The sequence shown here is derived from an EMBL/GenBank/DDBJ whole genome shotgun (WGS) entry which is preliminary data.</text>
</comment>
<dbReference type="Gene3D" id="3.40.50.150">
    <property type="entry name" value="Vaccinia Virus protein VP39"/>
    <property type="match status" value="1"/>
</dbReference>
<keyword evidence="2" id="KW-0808">Transferase</keyword>
<dbReference type="InterPro" id="IPR029063">
    <property type="entry name" value="SAM-dependent_MTases_sf"/>
</dbReference>
<name>A0ABX0CDA2_9PSEU</name>